<evidence type="ECO:0000313" key="2">
    <source>
        <dbReference type="EMBL" id="KAL2051837.1"/>
    </source>
</evidence>
<feature type="compositionally biased region" description="Basic and acidic residues" evidence="1">
    <location>
        <begin position="108"/>
        <end position="118"/>
    </location>
</feature>
<evidence type="ECO:0000256" key="1">
    <source>
        <dbReference type="SAM" id="MobiDB-lite"/>
    </source>
</evidence>
<gene>
    <name evidence="2" type="ORF">ABVK25_007993</name>
</gene>
<comment type="caution">
    <text evidence="2">The sequence shown here is derived from an EMBL/GenBank/DDBJ whole genome shotgun (WGS) entry which is preliminary data.</text>
</comment>
<sequence>MQNPNSIIPLMSPLRIEADLSTPFRATLGPLTRGGLSRGPVTLKTLLLAPSVRCFPTFLDTHQRVLLQRTPRPKYPSKQLCPKKIPPKPYITDETTSPSPSHPHHYQNGKDKRPDPTRKSAHHPRRKEEAPRGDQSKASRDPEGSAREEGEGEEGMIDTHSTLSLSLKSGVGS</sequence>
<name>A0ABR4B1Q6_9LECA</name>
<dbReference type="Proteomes" id="UP001590951">
    <property type="component" value="Unassembled WGS sequence"/>
</dbReference>
<dbReference type="EMBL" id="JBHFEH010000032">
    <property type="protein sequence ID" value="KAL2051837.1"/>
    <property type="molecule type" value="Genomic_DNA"/>
</dbReference>
<protein>
    <submittedName>
        <fullName evidence="2">Uncharacterized protein</fullName>
    </submittedName>
</protein>
<feature type="region of interest" description="Disordered" evidence="1">
    <location>
        <begin position="69"/>
        <end position="173"/>
    </location>
</feature>
<reference evidence="2 3" key="1">
    <citation type="submission" date="2024-09" db="EMBL/GenBank/DDBJ databases">
        <title>Rethinking Asexuality: The Enigmatic Case of Functional Sexual Genes in Lepraria (Stereocaulaceae).</title>
        <authorList>
            <person name="Doellman M."/>
            <person name="Sun Y."/>
            <person name="Barcenas-Pena A."/>
            <person name="Lumbsch H.T."/>
            <person name="Grewe F."/>
        </authorList>
    </citation>
    <scope>NUCLEOTIDE SEQUENCE [LARGE SCALE GENOMIC DNA]</scope>
    <source>
        <strain evidence="2 3">Grewe 0041</strain>
    </source>
</reference>
<accession>A0ABR4B1Q6</accession>
<evidence type="ECO:0000313" key="3">
    <source>
        <dbReference type="Proteomes" id="UP001590951"/>
    </source>
</evidence>
<organism evidence="2 3">
    <name type="scientific">Lepraria finkii</name>
    <dbReference type="NCBI Taxonomy" id="1340010"/>
    <lineage>
        <taxon>Eukaryota</taxon>
        <taxon>Fungi</taxon>
        <taxon>Dikarya</taxon>
        <taxon>Ascomycota</taxon>
        <taxon>Pezizomycotina</taxon>
        <taxon>Lecanoromycetes</taxon>
        <taxon>OSLEUM clade</taxon>
        <taxon>Lecanoromycetidae</taxon>
        <taxon>Lecanorales</taxon>
        <taxon>Lecanorineae</taxon>
        <taxon>Stereocaulaceae</taxon>
        <taxon>Lepraria</taxon>
    </lineage>
</organism>
<proteinExistence type="predicted"/>
<keyword evidence="3" id="KW-1185">Reference proteome</keyword>
<feature type="compositionally biased region" description="Basic and acidic residues" evidence="1">
    <location>
        <begin position="126"/>
        <end position="149"/>
    </location>
</feature>